<feature type="region of interest" description="Disordered" evidence="1">
    <location>
        <begin position="784"/>
        <end position="817"/>
    </location>
</feature>
<feature type="region of interest" description="Disordered" evidence="1">
    <location>
        <begin position="1204"/>
        <end position="1233"/>
    </location>
</feature>
<feature type="compositionally biased region" description="Low complexity" evidence="1">
    <location>
        <begin position="784"/>
        <end position="799"/>
    </location>
</feature>
<proteinExistence type="predicted"/>
<sequence length="1233" mass="131717">MTISSLKSRPALRKTLFGLVAGLVLFGLLGAFAAPHLVRSLAEKHGSAFLGRTLTVQEVAINPYTLELSASGIRLLEANGKDEALTLDRVAVDVEWSSLFRGAPVVRSVEVDRPVLKVVRLDEHGQFNFSDVLQKILDQPPSEEPARFSINNIQLRDGRIDIDDQPFARKHVISDIRLGLPFVSNLPADVELFVEPSLAARINDAPFSLNGKVKPFVEEREAALKIEFNALNLARFDEYSPVPLGFRITSGSLDTDIELSFRQARAGGDPLIALHGAVELRDLELDSRDGKPLFKLPALDVVLNEIQPLAGKIDIASIRIDQPDFEIARGKDGRLNLLALQPRPRAGAAETAPAPTAARPAAPPEVKVGLFEVMQARVAFTDEQPAKAFSYAIEPMDIVLRDFSLQGDEPATLVIGAQGEGNVRLSLDAKLRASKPDIEGELTVSGVDLPRFSPYFADLINFSVDQAQARLGTRFGLRVVDGAPQGEVVVTEAGIARLKLTRRGEKQPFAQAEDISVTGARIDVSTHKVAVDSVDLIKPRLRAARLADGGIDLAGLVRAGDAPAAPARPASAAGSGSGPAWVAQLSTFNLKDGAVRFEDRGFATPAVIELDRIALKLENVGTDLKQKSKVDFGFRDARGGLFGARGGFALSPVQADLKLDARRLDLMVAQPWLAQKLNAELLAGVLSLRGDLGVKTEGADWALAWNGETNVENIHLTEKTSAADLLKWRSLFAGGIALKLDSRKPDLLAGLSINEVALSDYFARIIVSPQGRLNLQDVVRKDAAAQSAPTPAPVAAAKPAPAPAAPPPAKGTAAPAGSQSAALAQMINAARPPIDVKTVVMQGGRVDFSDFFIKPNYRAQLSELGGRVSGLSSASGTAGEVELRGVVEGSAPISITGRINPLAESLFLDIKASARGIELAPLSPYSGKYVGYGIEKGKLSVNIAYKIDKDQLTAQNNVILDQLTFGSPVDSPDAIKAPVLLAVSLLKDRNGVIDINLPISGSLSDPQFSIGGIVVKVIVNLIVKAVTSPFALLGSLFGSDADLDHVAFEPGRAVLNDEARGKLDTLGKALTDRPALKLEVTGRTDRATDIEGYRRALLDQKVRAAKAARAKTSVEGVTVSPDEYPELLKAVYKASDFPKPRNVVGMAKDLPVPEMEKLILTNTEVSEEDLRLLGLARAQAVKDYLSRNAKIDDARLFVLAPKAGEADRAAEKTEDKAKDSKAAPSRADFSIKN</sequence>
<dbReference type="InterPro" id="IPR052894">
    <property type="entry name" value="AsmA-related"/>
</dbReference>
<dbReference type="eggNOG" id="COG2911">
    <property type="taxonomic scope" value="Bacteria"/>
</dbReference>
<keyword evidence="3" id="KW-1185">Reference proteome</keyword>
<dbReference type="PANTHER" id="PTHR30441:SF8">
    <property type="entry name" value="DUF748 DOMAIN-CONTAINING PROTEIN"/>
    <property type="match status" value="1"/>
</dbReference>
<dbReference type="Pfam" id="PF05359">
    <property type="entry name" value="DUF748"/>
    <property type="match status" value="2"/>
</dbReference>
<evidence type="ECO:0000256" key="1">
    <source>
        <dbReference type="SAM" id="MobiDB-lite"/>
    </source>
</evidence>
<dbReference type="EMBL" id="AFHG01000029">
    <property type="protein sequence ID" value="EGK73300.1"/>
    <property type="molecule type" value="Genomic_DNA"/>
</dbReference>
<dbReference type="GO" id="GO:0005886">
    <property type="term" value="C:plasma membrane"/>
    <property type="evidence" value="ECO:0007669"/>
    <property type="project" value="TreeGrafter"/>
</dbReference>
<dbReference type="GO" id="GO:0090313">
    <property type="term" value="P:regulation of protein targeting to membrane"/>
    <property type="evidence" value="ECO:0007669"/>
    <property type="project" value="TreeGrafter"/>
</dbReference>
<protein>
    <recommendedName>
        <fullName evidence="4">DUF748 domain-containing protein</fullName>
    </recommendedName>
</protein>
<name>F5R842_METUF</name>
<dbReference type="Proteomes" id="UP000005019">
    <property type="component" value="Unassembled WGS sequence"/>
</dbReference>
<evidence type="ECO:0008006" key="4">
    <source>
        <dbReference type="Google" id="ProtNLM"/>
    </source>
</evidence>
<dbReference type="InterPro" id="IPR008023">
    <property type="entry name" value="DUF748"/>
</dbReference>
<dbReference type="AlphaFoldDB" id="F5R842"/>
<dbReference type="RefSeq" id="WP_008058438.1">
    <property type="nucleotide sequence ID" value="NZ_AFHG01000029.1"/>
</dbReference>
<dbReference type="PANTHER" id="PTHR30441">
    <property type="entry name" value="DUF748 DOMAIN-CONTAINING PROTEIN"/>
    <property type="match status" value="1"/>
</dbReference>
<organism evidence="2 3">
    <name type="scientific">Methyloversatilis universalis (strain ATCC BAA-1314 / DSM 25237 / JCM 13912 / CCUG 52030 / FAM5)</name>
    <dbReference type="NCBI Taxonomy" id="1000565"/>
    <lineage>
        <taxon>Bacteria</taxon>
        <taxon>Pseudomonadati</taxon>
        <taxon>Pseudomonadota</taxon>
        <taxon>Betaproteobacteria</taxon>
        <taxon>Nitrosomonadales</taxon>
        <taxon>Sterolibacteriaceae</taxon>
        <taxon>Methyloversatilis</taxon>
    </lineage>
</organism>
<feature type="compositionally biased region" description="Basic and acidic residues" evidence="1">
    <location>
        <begin position="1204"/>
        <end position="1221"/>
    </location>
</feature>
<dbReference type="OrthoDB" id="9757969at2"/>
<feature type="compositionally biased region" description="Pro residues" evidence="1">
    <location>
        <begin position="800"/>
        <end position="809"/>
    </location>
</feature>
<accession>F5R842</accession>
<dbReference type="InterPro" id="IPR036737">
    <property type="entry name" value="OmpA-like_sf"/>
</dbReference>
<gene>
    <name evidence="2" type="ORF">METUNv1_00478</name>
</gene>
<comment type="caution">
    <text evidence="2">The sequence shown here is derived from an EMBL/GenBank/DDBJ whole genome shotgun (WGS) entry which is preliminary data.</text>
</comment>
<dbReference type="STRING" id="1000565.METUNv1_00478"/>
<reference evidence="2 3" key="1">
    <citation type="journal article" date="2011" name="J. Bacteriol.">
        <title>Genome sequence of Methyloversatilis universalis FAM5T, a methylotrophic representative of the order Rhodocyclales.</title>
        <authorList>
            <person name="Kittichotirat W."/>
            <person name="Good N.M."/>
            <person name="Hall R."/>
            <person name="Bringel F."/>
            <person name="Lajus A."/>
            <person name="Medigue C."/>
            <person name="Smalley N.E."/>
            <person name="Beck D."/>
            <person name="Bumgarner R."/>
            <person name="Vuilleumier S."/>
            <person name="Kalyuzhnaya M.G."/>
        </authorList>
    </citation>
    <scope>NUCLEOTIDE SEQUENCE [LARGE SCALE GENOMIC DNA]</scope>
    <source>
        <strain evidence="3">ATCC BAA-1314 / JCM 13912 / FAM5</strain>
    </source>
</reference>
<dbReference type="SUPFAM" id="SSF103088">
    <property type="entry name" value="OmpA-like"/>
    <property type="match status" value="1"/>
</dbReference>
<evidence type="ECO:0000313" key="3">
    <source>
        <dbReference type="Proteomes" id="UP000005019"/>
    </source>
</evidence>
<evidence type="ECO:0000313" key="2">
    <source>
        <dbReference type="EMBL" id="EGK73300.1"/>
    </source>
</evidence>
<dbReference type="Gene3D" id="3.30.1330.60">
    <property type="entry name" value="OmpA-like domain"/>
    <property type="match status" value="1"/>
</dbReference>